<dbReference type="PANTHER" id="PTHR12232:SF0">
    <property type="entry name" value="THIOREDOXIN DOMAIN-CONTAINING PROTEIN"/>
    <property type="match status" value="1"/>
</dbReference>
<comment type="caution">
    <text evidence="3">The sequence shown here is derived from an EMBL/GenBank/DDBJ whole genome shotgun (WGS) entry which is preliminary data.</text>
</comment>
<organism evidence="3 4">
    <name type="scientific">Porites lobata</name>
    <dbReference type="NCBI Taxonomy" id="104759"/>
    <lineage>
        <taxon>Eukaryota</taxon>
        <taxon>Metazoa</taxon>
        <taxon>Cnidaria</taxon>
        <taxon>Anthozoa</taxon>
        <taxon>Hexacorallia</taxon>
        <taxon>Scleractinia</taxon>
        <taxon>Fungiina</taxon>
        <taxon>Poritidae</taxon>
        <taxon>Porites</taxon>
    </lineage>
</organism>
<keyword evidence="4" id="KW-1185">Reference proteome</keyword>
<evidence type="ECO:0000256" key="2">
    <source>
        <dbReference type="SAM" id="MobiDB-lite"/>
    </source>
</evidence>
<dbReference type="InterPro" id="IPR006993">
    <property type="entry name" value="Glut_rich_SH3-bd"/>
</dbReference>
<evidence type="ECO:0008006" key="5">
    <source>
        <dbReference type="Google" id="ProtNLM"/>
    </source>
</evidence>
<dbReference type="Gene3D" id="3.40.30.10">
    <property type="entry name" value="Glutaredoxin"/>
    <property type="match status" value="1"/>
</dbReference>
<accession>A0ABN8MSI1</accession>
<evidence type="ECO:0000313" key="4">
    <source>
        <dbReference type="Proteomes" id="UP001159405"/>
    </source>
</evidence>
<evidence type="ECO:0000256" key="1">
    <source>
        <dbReference type="ARBA" id="ARBA00007764"/>
    </source>
</evidence>
<comment type="similarity">
    <text evidence="1">Belongs to the SH3BGR family.</text>
</comment>
<proteinExistence type="inferred from homology"/>
<dbReference type="Proteomes" id="UP001159405">
    <property type="component" value="Unassembled WGS sequence"/>
</dbReference>
<feature type="compositionally biased region" description="Acidic residues" evidence="2">
    <location>
        <begin position="65"/>
        <end position="78"/>
    </location>
</feature>
<evidence type="ECO:0000313" key="3">
    <source>
        <dbReference type="EMBL" id="CAH3032447.1"/>
    </source>
</evidence>
<name>A0ABN8MSI1_9CNID</name>
<dbReference type="Pfam" id="PF04908">
    <property type="entry name" value="SH3BGR"/>
    <property type="match status" value="1"/>
</dbReference>
<feature type="compositionally biased region" description="Basic and acidic residues" evidence="2">
    <location>
        <begin position="55"/>
        <end position="64"/>
    </location>
</feature>
<dbReference type="EMBL" id="CALNXK010000001">
    <property type="protein sequence ID" value="CAH3032447.1"/>
    <property type="molecule type" value="Genomic_DNA"/>
</dbReference>
<dbReference type="PANTHER" id="PTHR12232">
    <property type="entry name" value="SH3 DOMAIN-BINDING GLUTAMIC ACID-RICH-LIKE PROTEIN"/>
    <property type="match status" value="1"/>
</dbReference>
<protein>
    <recommendedName>
        <fullName evidence="5">SH3 domain-binding glutamic acid-rich-like protein</fullName>
    </recommendedName>
</protein>
<dbReference type="SUPFAM" id="SSF52833">
    <property type="entry name" value="Thioredoxin-like"/>
    <property type="match status" value="1"/>
</dbReference>
<gene>
    <name evidence="3" type="ORF">PLOB_00000516</name>
</gene>
<sequence length="113" mass="12776">MSGKVTLFISGISGSKEIKKRQQHISTMLQAQKIPFETVDVASDPAALDRMRELVTKGKPKIKDPDDEEEDEEEEEEVILAPQIANGDEYCGGYEDFENAIEMENLKEFLKLK</sequence>
<dbReference type="InterPro" id="IPR051033">
    <property type="entry name" value="SH3BGR"/>
</dbReference>
<dbReference type="InterPro" id="IPR036249">
    <property type="entry name" value="Thioredoxin-like_sf"/>
</dbReference>
<reference evidence="3 4" key="1">
    <citation type="submission" date="2022-05" db="EMBL/GenBank/DDBJ databases">
        <authorList>
            <consortium name="Genoscope - CEA"/>
            <person name="William W."/>
        </authorList>
    </citation>
    <scope>NUCLEOTIDE SEQUENCE [LARGE SCALE GENOMIC DNA]</scope>
</reference>
<feature type="region of interest" description="Disordered" evidence="2">
    <location>
        <begin position="55"/>
        <end position="78"/>
    </location>
</feature>